<reference evidence="3" key="1">
    <citation type="submission" date="2021-01" db="UniProtKB">
        <authorList>
            <consortium name="EnsemblMetazoa"/>
        </authorList>
    </citation>
    <scope>IDENTIFICATION</scope>
</reference>
<evidence type="ECO:0000256" key="2">
    <source>
        <dbReference type="SAM" id="Phobius"/>
    </source>
</evidence>
<evidence type="ECO:0000313" key="4">
    <source>
        <dbReference type="Proteomes" id="UP000594262"/>
    </source>
</evidence>
<organism evidence="3 4">
    <name type="scientific">Clytia hemisphaerica</name>
    <dbReference type="NCBI Taxonomy" id="252671"/>
    <lineage>
        <taxon>Eukaryota</taxon>
        <taxon>Metazoa</taxon>
        <taxon>Cnidaria</taxon>
        <taxon>Hydrozoa</taxon>
        <taxon>Hydroidolina</taxon>
        <taxon>Leptothecata</taxon>
        <taxon>Obeliida</taxon>
        <taxon>Clytiidae</taxon>
        <taxon>Clytia</taxon>
    </lineage>
</organism>
<evidence type="ECO:0000256" key="1">
    <source>
        <dbReference type="SAM" id="Coils"/>
    </source>
</evidence>
<evidence type="ECO:0000313" key="3">
    <source>
        <dbReference type="EnsemblMetazoa" id="CLYHEMP008544.1"/>
    </source>
</evidence>
<keyword evidence="2" id="KW-0812">Transmembrane</keyword>
<sequence length="188" mass="21101">MSDPNALGGKVHPTNQGGALTCTRHAIAKAIVQHALYQRLDFNQDYVLGVVENFRLTLEAVYPSAYNDQQFHFMDRTYDPTGLNKHYTITAKVAEIPVPWEEAVRQLKERQRVLEEEARKAKEEKQWLLKKIFTFALIPPFAAFLLVLPKPGIVWAMSGVGALVVLGVNLLTEPVDSSITKEDVDEAL</sequence>
<dbReference type="Proteomes" id="UP000594262">
    <property type="component" value="Unplaced"/>
</dbReference>
<feature type="coiled-coil region" evidence="1">
    <location>
        <begin position="104"/>
        <end position="131"/>
    </location>
</feature>
<accession>A0A7M5UZC9</accession>
<proteinExistence type="predicted"/>
<keyword evidence="1" id="KW-0175">Coiled coil</keyword>
<keyword evidence="4" id="KW-1185">Reference proteome</keyword>
<keyword evidence="2" id="KW-1133">Transmembrane helix</keyword>
<name>A0A7M5UZC9_9CNID</name>
<keyword evidence="2" id="KW-0472">Membrane</keyword>
<feature type="transmembrane region" description="Helical" evidence="2">
    <location>
        <begin position="153"/>
        <end position="171"/>
    </location>
</feature>
<dbReference type="EnsemblMetazoa" id="CLYHEMT008544.1">
    <property type="protein sequence ID" value="CLYHEMP008544.1"/>
    <property type="gene ID" value="CLYHEMG008544"/>
</dbReference>
<feature type="transmembrane region" description="Helical" evidence="2">
    <location>
        <begin position="128"/>
        <end position="147"/>
    </location>
</feature>
<protein>
    <submittedName>
        <fullName evidence="3">Uncharacterized protein</fullName>
    </submittedName>
</protein>
<dbReference type="AlphaFoldDB" id="A0A7M5UZC9"/>